<organism evidence="2 3">
    <name type="scientific">Sphingomonas corticis</name>
    <dbReference type="NCBI Taxonomy" id="2722791"/>
    <lineage>
        <taxon>Bacteria</taxon>
        <taxon>Pseudomonadati</taxon>
        <taxon>Pseudomonadota</taxon>
        <taxon>Alphaproteobacteria</taxon>
        <taxon>Sphingomonadales</taxon>
        <taxon>Sphingomonadaceae</taxon>
        <taxon>Sphingomonas</taxon>
    </lineage>
</organism>
<reference evidence="2 3" key="1">
    <citation type="submission" date="2020-03" db="EMBL/GenBank/DDBJ databases">
        <authorList>
            <person name="Wang L."/>
            <person name="He N."/>
            <person name="Li Y."/>
            <person name="Fang Y."/>
            <person name="Zhang F."/>
        </authorList>
    </citation>
    <scope>NUCLEOTIDE SEQUENCE [LARGE SCALE GENOMIC DNA]</scope>
    <source>
        <strain evidence="2 3">36D10-4-7</strain>
    </source>
</reference>
<feature type="domain" description="PilZ" evidence="1">
    <location>
        <begin position="21"/>
        <end position="87"/>
    </location>
</feature>
<dbReference type="InterPro" id="IPR009875">
    <property type="entry name" value="PilZ_domain"/>
</dbReference>
<name>A0ABX1CM14_9SPHN</name>
<dbReference type="EMBL" id="JAAVJH010000005">
    <property type="protein sequence ID" value="NJR79019.1"/>
    <property type="molecule type" value="Genomic_DNA"/>
</dbReference>
<gene>
    <name evidence="2" type="ORF">HBH26_10505</name>
</gene>
<keyword evidence="3" id="KW-1185">Reference proteome</keyword>
<accession>A0ABX1CM14</accession>
<comment type="caution">
    <text evidence="2">The sequence shown here is derived from an EMBL/GenBank/DDBJ whole genome shotgun (WGS) entry which is preliminary data.</text>
</comment>
<dbReference type="SUPFAM" id="SSF141371">
    <property type="entry name" value="PilZ domain-like"/>
    <property type="match status" value="1"/>
</dbReference>
<dbReference type="Pfam" id="PF07238">
    <property type="entry name" value="PilZ"/>
    <property type="match status" value="1"/>
</dbReference>
<dbReference type="RefSeq" id="WP_168134542.1">
    <property type="nucleotide sequence ID" value="NZ_JAAVJH010000005.1"/>
</dbReference>
<proteinExistence type="predicted"/>
<dbReference type="Proteomes" id="UP000732399">
    <property type="component" value="Unassembled WGS sequence"/>
</dbReference>
<evidence type="ECO:0000313" key="3">
    <source>
        <dbReference type="Proteomes" id="UP000732399"/>
    </source>
</evidence>
<evidence type="ECO:0000259" key="1">
    <source>
        <dbReference type="Pfam" id="PF07238"/>
    </source>
</evidence>
<protein>
    <submittedName>
        <fullName evidence="2">PilZ domain-containing protein</fullName>
    </submittedName>
</protein>
<sequence length="115" mass="12265">MSTASLPRPGRASVILYADIHTGRGPETSCRVRNLSVTGACIDNVADLHVGERVRVTMGVLAPVAAQVIWSKPHLAGLRFDGEVDLAAARTPRRAGHAVSAGWIGGLDDPYRRRV</sequence>
<evidence type="ECO:0000313" key="2">
    <source>
        <dbReference type="EMBL" id="NJR79019.1"/>
    </source>
</evidence>